<keyword evidence="8" id="KW-0413">Isomerase</keyword>
<dbReference type="InterPro" id="IPR035474">
    <property type="entry name" value="SIS_Kpsf"/>
</dbReference>
<sequence>MSIAKSGVSLVNKPNVLERARQVLLHEAEEIHQLAKRVSRDFEAAVQLILSCRGRVVVTGMGKSGHIGGKIAATLASTGTPAFFMHPAEASHGDLGMITAEDVVIALSNSGESDEIINILPAIRRIGARILSITGTADSTLSRESDVHLSAAVSHEACPLGLAPTASTTAALALGDALALCVLDSREFTAEDFARSHPGGSLGRRLLVRVKDVMRTGDAIPCISVQANIQQAIQEITSKGMGFTAVIDQTSTPVGIFTDGDLRRLFVQGQTDGNTPISEVMNHQPRLLGIQQMAVDAVSLMEHHKINGFLAVDASQQLVGAFNMHDLLKAKVV</sequence>
<dbReference type="RefSeq" id="WP_306388186.1">
    <property type="nucleotide sequence ID" value="NZ_JAVCAP010000001.1"/>
</dbReference>
<dbReference type="Gene3D" id="3.10.580.10">
    <property type="entry name" value="CBS-domain"/>
    <property type="match status" value="1"/>
</dbReference>
<feature type="domain" description="SIS" evidence="7">
    <location>
        <begin position="45"/>
        <end position="188"/>
    </location>
</feature>
<organism evidence="8 9">
    <name type="scientific">Methylophilus aquaticus</name>
    <dbReference type="NCBI Taxonomy" id="1971610"/>
    <lineage>
        <taxon>Bacteria</taxon>
        <taxon>Pseudomonadati</taxon>
        <taxon>Pseudomonadota</taxon>
        <taxon>Betaproteobacteria</taxon>
        <taxon>Nitrosomonadales</taxon>
        <taxon>Methylophilaceae</taxon>
        <taxon>Methylophilus</taxon>
    </lineage>
</organism>
<evidence type="ECO:0000313" key="8">
    <source>
        <dbReference type="EMBL" id="MDP8566490.1"/>
    </source>
</evidence>
<keyword evidence="9" id="KW-1185">Reference proteome</keyword>
<dbReference type="InterPro" id="IPR050986">
    <property type="entry name" value="GutQ/KpsF_isomerases"/>
</dbReference>
<feature type="domain" description="CBS" evidence="6">
    <location>
        <begin position="214"/>
        <end position="273"/>
    </location>
</feature>
<evidence type="ECO:0000256" key="4">
    <source>
        <dbReference type="PIRNR" id="PIRNR004692"/>
    </source>
</evidence>
<evidence type="ECO:0000256" key="3">
    <source>
        <dbReference type="ARBA" id="ARBA00023122"/>
    </source>
</evidence>
<proteinExistence type="inferred from homology"/>
<dbReference type="InterPro" id="IPR000644">
    <property type="entry name" value="CBS_dom"/>
</dbReference>
<dbReference type="CDD" id="cd04604">
    <property type="entry name" value="CBS_pair_SIS_assoc"/>
    <property type="match status" value="1"/>
</dbReference>
<dbReference type="NCBIfam" id="TIGR00393">
    <property type="entry name" value="kpsF"/>
    <property type="match status" value="1"/>
</dbReference>
<comment type="similarity">
    <text evidence="1 4">Belongs to the SIS family. GutQ/KpsF subfamily.</text>
</comment>
<gene>
    <name evidence="8" type="ORF">Q9291_01385</name>
</gene>
<protein>
    <submittedName>
        <fullName evidence="8">KpsF/GutQ family sugar-phosphate isomerase</fullName>
    </submittedName>
</protein>
<dbReference type="GO" id="GO:0016853">
    <property type="term" value="F:isomerase activity"/>
    <property type="evidence" value="ECO:0007669"/>
    <property type="project" value="UniProtKB-KW"/>
</dbReference>
<dbReference type="CDD" id="cd05014">
    <property type="entry name" value="SIS_Kpsf"/>
    <property type="match status" value="1"/>
</dbReference>
<evidence type="ECO:0000256" key="5">
    <source>
        <dbReference type="PROSITE-ProRule" id="PRU00703"/>
    </source>
</evidence>
<dbReference type="Gene3D" id="3.40.50.10490">
    <property type="entry name" value="Glucose-6-phosphate isomerase like protein, domain 1"/>
    <property type="match status" value="1"/>
</dbReference>
<dbReference type="PROSITE" id="PS51464">
    <property type="entry name" value="SIS"/>
    <property type="match status" value="1"/>
</dbReference>
<dbReference type="Proteomes" id="UP001225906">
    <property type="component" value="Unassembled WGS sequence"/>
</dbReference>
<dbReference type="InterPro" id="IPR046342">
    <property type="entry name" value="CBS_dom_sf"/>
</dbReference>
<dbReference type="EMBL" id="JAVCAP010000001">
    <property type="protein sequence ID" value="MDP8566490.1"/>
    <property type="molecule type" value="Genomic_DNA"/>
</dbReference>
<dbReference type="Pfam" id="PF01380">
    <property type="entry name" value="SIS"/>
    <property type="match status" value="1"/>
</dbReference>
<dbReference type="PROSITE" id="PS51371">
    <property type="entry name" value="CBS"/>
    <property type="match status" value="1"/>
</dbReference>
<dbReference type="Pfam" id="PF00571">
    <property type="entry name" value="CBS"/>
    <property type="match status" value="2"/>
</dbReference>
<dbReference type="InterPro" id="IPR004800">
    <property type="entry name" value="KdsD/KpsF-type"/>
</dbReference>
<keyword evidence="2" id="KW-0677">Repeat</keyword>
<evidence type="ECO:0000313" key="9">
    <source>
        <dbReference type="Proteomes" id="UP001225906"/>
    </source>
</evidence>
<evidence type="ECO:0000259" key="7">
    <source>
        <dbReference type="PROSITE" id="PS51464"/>
    </source>
</evidence>
<dbReference type="SUPFAM" id="SSF53697">
    <property type="entry name" value="SIS domain"/>
    <property type="match status" value="1"/>
</dbReference>
<evidence type="ECO:0000259" key="6">
    <source>
        <dbReference type="PROSITE" id="PS51371"/>
    </source>
</evidence>
<evidence type="ECO:0000256" key="2">
    <source>
        <dbReference type="ARBA" id="ARBA00022737"/>
    </source>
</evidence>
<dbReference type="PANTHER" id="PTHR42745:SF1">
    <property type="entry name" value="ARABINOSE 5-PHOSPHATE ISOMERASE KDSD"/>
    <property type="match status" value="1"/>
</dbReference>
<dbReference type="InterPro" id="IPR001347">
    <property type="entry name" value="SIS_dom"/>
</dbReference>
<comment type="caution">
    <text evidence="8">The sequence shown here is derived from an EMBL/GenBank/DDBJ whole genome shotgun (WGS) entry which is preliminary data.</text>
</comment>
<name>A0ABT9JPJ4_9PROT</name>
<dbReference type="PANTHER" id="PTHR42745">
    <property type="match status" value="1"/>
</dbReference>
<evidence type="ECO:0000256" key="1">
    <source>
        <dbReference type="ARBA" id="ARBA00008165"/>
    </source>
</evidence>
<accession>A0ABT9JPJ4</accession>
<reference evidence="9" key="1">
    <citation type="journal article" date="2019" name="Int. J. Syst. Evol. Microbiol.">
        <title>The Global Catalogue of Microorganisms (GCM) 10K type strain sequencing project: providing services to taxonomists for standard genome sequencing and annotation.</title>
        <authorList>
            <consortium name="The Broad Institute Genomics Platform"/>
            <consortium name="The Broad Institute Genome Sequencing Center for Infectious Disease"/>
            <person name="Wu L."/>
            <person name="Ma J."/>
        </authorList>
    </citation>
    <scope>NUCLEOTIDE SEQUENCE [LARGE SCALE GENOMIC DNA]</scope>
    <source>
        <strain evidence="9">VKM B-3159</strain>
    </source>
</reference>
<keyword evidence="3 5" id="KW-0129">CBS domain</keyword>
<dbReference type="PIRSF" id="PIRSF004692">
    <property type="entry name" value="KdsD_KpsF"/>
    <property type="match status" value="1"/>
</dbReference>
<dbReference type="InterPro" id="IPR046348">
    <property type="entry name" value="SIS_dom_sf"/>
</dbReference>